<protein>
    <submittedName>
        <fullName evidence="1">Uncharacterized protein</fullName>
    </submittedName>
</protein>
<dbReference type="Proteomes" id="UP000297245">
    <property type="component" value="Unassembled WGS sequence"/>
</dbReference>
<dbReference type="EMBL" id="ML179253">
    <property type="protein sequence ID" value="THU93264.1"/>
    <property type="molecule type" value="Genomic_DNA"/>
</dbReference>
<dbReference type="AlphaFoldDB" id="A0A4S8LUN7"/>
<gene>
    <name evidence="1" type="ORF">K435DRAFT_195400</name>
</gene>
<evidence type="ECO:0000313" key="2">
    <source>
        <dbReference type="Proteomes" id="UP000297245"/>
    </source>
</evidence>
<accession>A0A4S8LUN7</accession>
<reference evidence="1 2" key="1">
    <citation type="journal article" date="2019" name="Nat. Ecol. Evol.">
        <title>Megaphylogeny resolves global patterns of mushroom evolution.</title>
        <authorList>
            <person name="Varga T."/>
            <person name="Krizsan K."/>
            <person name="Foldi C."/>
            <person name="Dima B."/>
            <person name="Sanchez-Garcia M."/>
            <person name="Sanchez-Ramirez S."/>
            <person name="Szollosi G.J."/>
            <person name="Szarkandi J.G."/>
            <person name="Papp V."/>
            <person name="Albert L."/>
            <person name="Andreopoulos W."/>
            <person name="Angelini C."/>
            <person name="Antonin V."/>
            <person name="Barry K.W."/>
            <person name="Bougher N.L."/>
            <person name="Buchanan P."/>
            <person name="Buyck B."/>
            <person name="Bense V."/>
            <person name="Catcheside P."/>
            <person name="Chovatia M."/>
            <person name="Cooper J."/>
            <person name="Damon W."/>
            <person name="Desjardin D."/>
            <person name="Finy P."/>
            <person name="Geml J."/>
            <person name="Haridas S."/>
            <person name="Hughes K."/>
            <person name="Justo A."/>
            <person name="Karasinski D."/>
            <person name="Kautmanova I."/>
            <person name="Kiss B."/>
            <person name="Kocsube S."/>
            <person name="Kotiranta H."/>
            <person name="LaButti K.M."/>
            <person name="Lechner B.E."/>
            <person name="Liimatainen K."/>
            <person name="Lipzen A."/>
            <person name="Lukacs Z."/>
            <person name="Mihaltcheva S."/>
            <person name="Morgado L.N."/>
            <person name="Niskanen T."/>
            <person name="Noordeloos M.E."/>
            <person name="Ohm R.A."/>
            <person name="Ortiz-Santana B."/>
            <person name="Ovrebo C."/>
            <person name="Racz N."/>
            <person name="Riley R."/>
            <person name="Savchenko A."/>
            <person name="Shiryaev A."/>
            <person name="Soop K."/>
            <person name="Spirin V."/>
            <person name="Szebenyi C."/>
            <person name="Tomsovsky M."/>
            <person name="Tulloss R.E."/>
            <person name="Uehling J."/>
            <person name="Grigoriev I.V."/>
            <person name="Vagvolgyi C."/>
            <person name="Papp T."/>
            <person name="Martin F.M."/>
            <person name="Miettinen O."/>
            <person name="Hibbett D.S."/>
            <person name="Nagy L.G."/>
        </authorList>
    </citation>
    <scope>NUCLEOTIDE SEQUENCE [LARGE SCALE GENOMIC DNA]</scope>
    <source>
        <strain evidence="1 2">CBS 962.96</strain>
    </source>
</reference>
<evidence type="ECO:0000313" key="1">
    <source>
        <dbReference type="EMBL" id="THU93264.1"/>
    </source>
</evidence>
<keyword evidence="2" id="KW-1185">Reference proteome</keyword>
<proteinExistence type="predicted"/>
<sequence length="151" mass="17469">MITSTAPAPTIIGKFKNLQYRVVDGELLHSSPIQNRQDMFKTMDKQMEVTIWMDKWSVAGGLVGQKNEPSSETDLKGWTRVPYDQLWSYSPGRCPHFYHRYRKDCYRLVHIDRNVLDWLSASWLSQAQYFCDTVSGLYQDILESAGTLQAI</sequence>
<dbReference type="OrthoDB" id="2934367at2759"/>
<name>A0A4S8LUN7_DENBC</name>
<organism evidence="1 2">
    <name type="scientific">Dendrothele bispora (strain CBS 962.96)</name>
    <dbReference type="NCBI Taxonomy" id="1314807"/>
    <lineage>
        <taxon>Eukaryota</taxon>
        <taxon>Fungi</taxon>
        <taxon>Dikarya</taxon>
        <taxon>Basidiomycota</taxon>
        <taxon>Agaricomycotina</taxon>
        <taxon>Agaricomycetes</taxon>
        <taxon>Agaricomycetidae</taxon>
        <taxon>Agaricales</taxon>
        <taxon>Agaricales incertae sedis</taxon>
        <taxon>Dendrothele</taxon>
    </lineage>
</organism>